<accession>A0ABN9Y6D0</accession>
<evidence type="ECO:0000256" key="1">
    <source>
        <dbReference type="SAM" id="MobiDB-lite"/>
    </source>
</evidence>
<dbReference type="EMBL" id="CAUYUJ010021933">
    <property type="protein sequence ID" value="CAK0907881.1"/>
    <property type="molecule type" value="Genomic_DNA"/>
</dbReference>
<comment type="caution">
    <text evidence="2">The sequence shown here is derived from an EMBL/GenBank/DDBJ whole genome shotgun (WGS) entry which is preliminary data.</text>
</comment>
<feature type="region of interest" description="Disordered" evidence="1">
    <location>
        <begin position="75"/>
        <end position="133"/>
    </location>
</feature>
<sequence>MVHSEGDLLRAQHRLDVREQRTELESSDRQRLELSAPIKGEWLRKAREDSPHLEIIKVPLSQMIPRPGATACCPPSSGCRSCPRSRRARSAARPGAVSGSRPPPTATSTTARVAGTRTAGPRACPRACTKPSD</sequence>
<proteinExistence type="predicted"/>
<dbReference type="Proteomes" id="UP001189429">
    <property type="component" value="Unassembled WGS sequence"/>
</dbReference>
<feature type="compositionally biased region" description="Low complexity" evidence="1">
    <location>
        <begin position="91"/>
        <end position="123"/>
    </location>
</feature>
<evidence type="ECO:0000313" key="3">
    <source>
        <dbReference type="Proteomes" id="UP001189429"/>
    </source>
</evidence>
<reference evidence="2" key="1">
    <citation type="submission" date="2023-10" db="EMBL/GenBank/DDBJ databases">
        <authorList>
            <person name="Chen Y."/>
            <person name="Shah S."/>
            <person name="Dougan E. K."/>
            <person name="Thang M."/>
            <person name="Chan C."/>
        </authorList>
    </citation>
    <scope>NUCLEOTIDE SEQUENCE [LARGE SCALE GENOMIC DNA]</scope>
</reference>
<organism evidence="2 3">
    <name type="scientific">Prorocentrum cordatum</name>
    <dbReference type="NCBI Taxonomy" id="2364126"/>
    <lineage>
        <taxon>Eukaryota</taxon>
        <taxon>Sar</taxon>
        <taxon>Alveolata</taxon>
        <taxon>Dinophyceae</taxon>
        <taxon>Prorocentrales</taxon>
        <taxon>Prorocentraceae</taxon>
        <taxon>Prorocentrum</taxon>
    </lineage>
</organism>
<evidence type="ECO:0000313" key="2">
    <source>
        <dbReference type="EMBL" id="CAK0907881.1"/>
    </source>
</evidence>
<keyword evidence="3" id="KW-1185">Reference proteome</keyword>
<name>A0ABN9Y6D0_9DINO</name>
<gene>
    <name evidence="2" type="ORF">PCOR1329_LOCUS82759</name>
</gene>
<protein>
    <submittedName>
        <fullName evidence="2">Uncharacterized protein</fullName>
    </submittedName>
</protein>